<dbReference type="InterPro" id="IPR051675">
    <property type="entry name" value="Endo/Exo/Phosphatase_dom_1"/>
</dbReference>
<accession>A0A839UL57</accession>
<feature type="domain" description="Helix-hairpin-helix DNA-binding motif class 1" evidence="2">
    <location>
        <begin position="56"/>
        <end position="75"/>
    </location>
</feature>
<dbReference type="EMBL" id="JACHXZ010000002">
    <property type="protein sequence ID" value="MBB3168383.1"/>
    <property type="molecule type" value="Genomic_DNA"/>
</dbReference>
<dbReference type="Proteomes" id="UP000559987">
    <property type="component" value="Unassembled WGS sequence"/>
</dbReference>
<dbReference type="GO" id="GO:0015627">
    <property type="term" value="C:type II protein secretion system complex"/>
    <property type="evidence" value="ECO:0007669"/>
    <property type="project" value="TreeGrafter"/>
</dbReference>
<keyword evidence="1" id="KW-0732">Signal</keyword>
<dbReference type="GO" id="GO:0015628">
    <property type="term" value="P:protein secretion by the type II secretion system"/>
    <property type="evidence" value="ECO:0007669"/>
    <property type="project" value="TreeGrafter"/>
</dbReference>
<dbReference type="GO" id="GO:0006281">
    <property type="term" value="P:DNA repair"/>
    <property type="evidence" value="ECO:0007669"/>
    <property type="project" value="InterPro"/>
</dbReference>
<keyword evidence="4" id="KW-1185">Reference proteome</keyword>
<proteinExistence type="predicted"/>
<dbReference type="InterPro" id="IPR010994">
    <property type="entry name" value="RuvA_2-like"/>
</dbReference>
<dbReference type="Gene3D" id="1.10.150.320">
    <property type="entry name" value="Photosystem II 12 kDa extrinsic protein"/>
    <property type="match status" value="1"/>
</dbReference>
<feature type="signal peptide" evidence="1">
    <location>
        <begin position="1"/>
        <end position="29"/>
    </location>
</feature>
<dbReference type="AlphaFoldDB" id="A0A839UL57"/>
<dbReference type="SUPFAM" id="SSF47781">
    <property type="entry name" value="RuvA domain 2-like"/>
    <property type="match status" value="1"/>
</dbReference>
<name>A0A839UL57_9GAMM</name>
<evidence type="ECO:0000313" key="4">
    <source>
        <dbReference type="Proteomes" id="UP000559987"/>
    </source>
</evidence>
<feature type="domain" description="Helix-hairpin-helix DNA-binding motif class 1" evidence="2">
    <location>
        <begin position="86"/>
        <end position="105"/>
    </location>
</feature>
<dbReference type="InterPro" id="IPR003583">
    <property type="entry name" value="Hlx-hairpin-Hlx_DNA-bd_motif"/>
</dbReference>
<evidence type="ECO:0000259" key="2">
    <source>
        <dbReference type="SMART" id="SM00278"/>
    </source>
</evidence>
<dbReference type="RefSeq" id="WP_183909867.1">
    <property type="nucleotide sequence ID" value="NZ_JACHXZ010000002.1"/>
</dbReference>
<dbReference type="NCBIfam" id="TIGR00426">
    <property type="entry name" value="competence protein ComEA helix-hairpin-helix repeat region"/>
    <property type="match status" value="1"/>
</dbReference>
<gene>
    <name evidence="3" type="ORF">FHS30_001567</name>
</gene>
<sequence length="109" mass="11432">MRNLRTSTAFCLAILVGMSSVAMTPIALAESAKQVASAKSQVQSKSVNINTASAEQLAAGLKGVGLKKAKAIIEYRNKVGKFVKVEQLAEVKGIGSATVEKNRALISLK</sequence>
<dbReference type="SMART" id="SM00278">
    <property type="entry name" value="HhH1"/>
    <property type="match status" value="2"/>
</dbReference>
<dbReference type="GO" id="GO:0003677">
    <property type="term" value="F:DNA binding"/>
    <property type="evidence" value="ECO:0007669"/>
    <property type="project" value="InterPro"/>
</dbReference>
<evidence type="ECO:0000313" key="3">
    <source>
        <dbReference type="EMBL" id="MBB3168383.1"/>
    </source>
</evidence>
<dbReference type="Pfam" id="PF12836">
    <property type="entry name" value="HHH_3"/>
    <property type="match status" value="1"/>
</dbReference>
<dbReference type="PANTHER" id="PTHR21180">
    <property type="entry name" value="ENDONUCLEASE/EXONUCLEASE/PHOSPHATASE FAMILY DOMAIN-CONTAINING PROTEIN 1"/>
    <property type="match status" value="1"/>
</dbReference>
<dbReference type="InterPro" id="IPR004509">
    <property type="entry name" value="Competence_ComEA_HhH"/>
</dbReference>
<evidence type="ECO:0000256" key="1">
    <source>
        <dbReference type="SAM" id="SignalP"/>
    </source>
</evidence>
<reference evidence="3 4" key="1">
    <citation type="submission" date="2020-08" db="EMBL/GenBank/DDBJ databases">
        <title>Genomic Encyclopedia of Type Strains, Phase III (KMG-III): the genomes of soil and plant-associated and newly described type strains.</title>
        <authorList>
            <person name="Whitman W."/>
        </authorList>
    </citation>
    <scope>NUCLEOTIDE SEQUENCE [LARGE SCALE GENOMIC DNA]</scope>
    <source>
        <strain evidence="3 4">CECT 8571</strain>
    </source>
</reference>
<comment type="caution">
    <text evidence="3">The sequence shown here is derived from an EMBL/GenBank/DDBJ whole genome shotgun (WGS) entry which is preliminary data.</text>
</comment>
<dbReference type="PANTHER" id="PTHR21180:SF32">
    <property type="entry name" value="ENDONUCLEASE_EXONUCLEASE_PHOSPHATASE FAMILY DOMAIN-CONTAINING PROTEIN 1"/>
    <property type="match status" value="1"/>
</dbReference>
<organism evidence="3 4">
    <name type="scientific">Simiduia aestuariiviva</name>
    <dbReference type="NCBI Taxonomy" id="1510459"/>
    <lineage>
        <taxon>Bacteria</taxon>
        <taxon>Pseudomonadati</taxon>
        <taxon>Pseudomonadota</taxon>
        <taxon>Gammaproteobacteria</taxon>
        <taxon>Cellvibrionales</taxon>
        <taxon>Cellvibrionaceae</taxon>
        <taxon>Simiduia</taxon>
    </lineage>
</organism>
<feature type="chain" id="PRO_5032728462" evidence="1">
    <location>
        <begin position="30"/>
        <end position="109"/>
    </location>
</feature>
<protein>
    <submittedName>
        <fullName evidence="3">Competence protein ComEA</fullName>
    </submittedName>
</protein>